<proteinExistence type="predicted"/>
<accession>A0AAU8U192</accession>
<dbReference type="EMBL" id="CP012195">
    <property type="protein sequence ID" value="AKT91103.1"/>
    <property type="molecule type" value="Genomic_DNA"/>
</dbReference>
<gene>
    <name evidence="1" type="ORF">CUREO_1259</name>
</gene>
<reference evidence="1 2" key="1">
    <citation type="journal article" date="2015" name="Genome Announc.">
        <title>Complete Genome Sequence of the Campylobacter ureolyticus Clinical Isolate RIGS 9880.</title>
        <authorList>
            <person name="Miller W.G."/>
            <person name="Yee E."/>
            <person name="On S.L."/>
            <person name="Andersen L.P."/>
            <person name="Bono J.L."/>
        </authorList>
    </citation>
    <scope>NUCLEOTIDE SEQUENCE [LARGE SCALE GENOMIC DNA]</scope>
    <source>
        <strain evidence="1 2">RIGS 9880</strain>
    </source>
</reference>
<organism evidence="1 2">
    <name type="scientific">Campylobacter ureolyticus RIGS 9880</name>
    <dbReference type="NCBI Taxonomy" id="1032069"/>
    <lineage>
        <taxon>Bacteria</taxon>
        <taxon>Pseudomonadati</taxon>
        <taxon>Campylobacterota</taxon>
        <taxon>Epsilonproteobacteria</taxon>
        <taxon>Campylobacterales</taxon>
        <taxon>Campylobacteraceae</taxon>
        <taxon>Campylobacter</taxon>
    </lineage>
</organism>
<evidence type="ECO:0000313" key="2">
    <source>
        <dbReference type="Proteomes" id="UP000063971"/>
    </source>
</evidence>
<dbReference type="Proteomes" id="UP000063971">
    <property type="component" value="Chromosome"/>
</dbReference>
<dbReference type="AlphaFoldDB" id="A0AAU8U192"/>
<name>A0AAU8U192_9BACT</name>
<dbReference type="KEGG" id="cure:CUREO_1259"/>
<protein>
    <submittedName>
        <fullName evidence="1">Uncharacterized protein</fullName>
    </submittedName>
</protein>
<sequence length="132" mass="16159">MSEFIPLEQFLQQNSDYTKRQLIVARCNDFARKRTSRFKKVNGKFYIHRSFPNIYKDKILLCEELYFKVSEYFETDYALAKHFAPLMGEKSELLLDCLYKLKFWQREHKIHKTLRLIDEFNKFLKDKQCKQN</sequence>
<dbReference type="RefSeq" id="WP_050335457.1">
    <property type="nucleotide sequence ID" value="NZ_CP012195.1"/>
</dbReference>
<evidence type="ECO:0000313" key="1">
    <source>
        <dbReference type="EMBL" id="AKT91103.1"/>
    </source>
</evidence>